<keyword evidence="2" id="KW-1185">Reference proteome</keyword>
<organism evidence="1 2">
    <name type="scientific">Williamsia sterculiae</name>
    <dbReference type="NCBI Taxonomy" id="1344003"/>
    <lineage>
        <taxon>Bacteria</taxon>
        <taxon>Bacillati</taxon>
        <taxon>Actinomycetota</taxon>
        <taxon>Actinomycetes</taxon>
        <taxon>Mycobacteriales</taxon>
        <taxon>Nocardiaceae</taxon>
        <taxon>Williamsia</taxon>
    </lineage>
</organism>
<accession>A0A1N7FC56</accession>
<dbReference type="AlphaFoldDB" id="A0A1N7FC56"/>
<evidence type="ECO:0000313" key="2">
    <source>
        <dbReference type="Proteomes" id="UP000186218"/>
    </source>
</evidence>
<dbReference type="Proteomes" id="UP000186218">
    <property type="component" value="Unassembled WGS sequence"/>
</dbReference>
<protein>
    <submittedName>
        <fullName evidence="1">Uncharacterized protein</fullName>
    </submittedName>
</protein>
<feature type="non-terminal residue" evidence="1">
    <location>
        <position position="1"/>
    </location>
</feature>
<proteinExistence type="predicted"/>
<evidence type="ECO:0000313" key="1">
    <source>
        <dbReference type="EMBL" id="SIR97884.1"/>
    </source>
</evidence>
<gene>
    <name evidence="1" type="ORF">SAMN05445060_1915</name>
</gene>
<reference evidence="1 2" key="1">
    <citation type="submission" date="2017-01" db="EMBL/GenBank/DDBJ databases">
        <authorList>
            <person name="Mah S.A."/>
            <person name="Swanson W.J."/>
            <person name="Moy G.W."/>
            <person name="Vacquier V.D."/>
        </authorList>
    </citation>
    <scope>NUCLEOTIDE SEQUENCE [LARGE SCALE GENOMIC DNA]</scope>
    <source>
        <strain evidence="1 2">CPCC 203464</strain>
    </source>
</reference>
<sequence>FGINAGTSSDVVSYRDAQDRATRILDPDDAQTAYTNALRSDDKVLAQAILAQALTHNWTAITNDYRSRNPSAASALDDLTQIGQYENNGMMALMHYMVPGLSTSAPITLAYKG</sequence>
<name>A0A1N7FC56_9NOCA</name>
<dbReference type="EMBL" id="FTNT01000005">
    <property type="protein sequence ID" value="SIR97884.1"/>
    <property type="molecule type" value="Genomic_DNA"/>
</dbReference>